<comment type="caution">
    <text evidence="2">The sequence shown here is derived from an EMBL/GenBank/DDBJ whole genome shotgun (WGS) entry which is preliminary data.</text>
</comment>
<dbReference type="Pfam" id="PF08533">
    <property type="entry name" value="Glyco_hydro_42C"/>
    <property type="match status" value="1"/>
</dbReference>
<dbReference type="InterPro" id="IPR013739">
    <property type="entry name" value="Beta_galactosidase_C"/>
</dbReference>
<evidence type="ECO:0000259" key="1">
    <source>
        <dbReference type="Pfam" id="PF08533"/>
    </source>
</evidence>
<dbReference type="GO" id="GO:0004565">
    <property type="term" value="F:beta-galactosidase activity"/>
    <property type="evidence" value="ECO:0007669"/>
    <property type="project" value="InterPro"/>
</dbReference>
<reference evidence="2" key="1">
    <citation type="submission" date="2019-08" db="EMBL/GenBank/DDBJ databases">
        <authorList>
            <person name="Kucharzyk K."/>
            <person name="Murdoch R.W."/>
            <person name="Higgins S."/>
            <person name="Loffler F."/>
        </authorList>
    </citation>
    <scope>NUCLEOTIDE SEQUENCE</scope>
</reference>
<dbReference type="AlphaFoldDB" id="A0A645E1W1"/>
<dbReference type="EMBL" id="VSSQ01041994">
    <property type="protein sequence ID" value="MPM95515.1"/>
    <property type="molecule type" value="Genomic_DNA"/>
</dbReference>
<gene>
    <name evidence="2" type="ORF">SDC9_142670</name>
</gene>
<organism evidence="2">
    <name type="scientific">bioreactor metagenome</name>
    <dbReference type="NCBI Taxonomy" id="1076179"/>
    <lineage>
        <taxon>unclassified sequences</taxon>
        <taxon>metagenomes</taxon>
        <taxon>ecological metagenomes</taxon>
    </lineage>
</organism>
<evidence type="ECO:0000313" key="2">
    <source>
        <dbReference type="EMBL" id="MPM95515.1"/>
    </source>
</evidence>
<dbReference type="InterPro" id="IPR013780">
    <property type="entry name" value="Glyco_hydro_b"/>
</dbReference>
<accession>A0A645E1W1</accession>
<dbReference type="GO" id="GO:0006012">
    <property type="term" value="P:galactose metabolic process"/>
    <property type="evidence" value="ECO:0007669"/>
    <property type="project" value="InterPro"/>
</dbReference>
<proteinExistence type="predicted"/>
<protein>
    <recommendedName>
        <fullName evidence="1">Beta-galactosidase C-terminal domain-containing protein</fullName>
    </recommendedName>
</protein>
<name>A0A645E1W1_9ZZZZ</name>
<sequence length="71" mass="7784">MKPVLPESGNEGVSATLRSDGETDWLFVFNYTKEERNAKLPAGEFLRMADGQKVAGILTLPSFGAEILKKL</sequence>
<dbReference type="Gene3D" id="2.60.40.1180">
    <property type="entry name" value="Golgi alpha-mannosidase II"/>
    <property type="match status" value="1"/>
</dbReference>
<feature type="domain" description="Beta-galactosidase C-terminal" evidence="1">
    <location>
        <begin position="12"/>
        <end position="70"/>
    </location>
</feature>